<evidence type="ECO:0000256" key="1">
    <source>
        <dbReference type="SAM" id="Phobius"/>
    </source>
</evidence>
<sequence>MEKTYVGRQLNDSVTVSDLLNGQSVATIQIPYLLTEADFLRIKGGQPITSASAAMLLSGVVGYAISLGPKISPVFGGGKLQLEAGESKTIIAGIIIAIVLYVIGFFCPNDKTRTLQKIEKHFDKAQPSSHIVGGV</sequence>
<evidence type="ECO:0000313" key="3">
    <source>
        <dbReference type="Proteomes" id="UP000784128"/>
    </source>
</evidence>
<dbReference type="RefSeq" id="WP_214299861.1">
    <property type="nucleotide sequence ID" value="NZ_JAHDYS010000011.1"/>
</dbReference>
<evidence type="ECO:0000313" key="2">
    <source>
        <dbReference type="EMBL" id="MBT1072656.1"/>
    </source>
</evidence>
<reference evidence="2 3" key="1">
    <citation type="submission" date="2021-05" db="EMBL/GenBank/DDBJ databases">
        <title>The draft genome of Geobacter chapellei DSM 13688.</title>
        <authorList>
            <person name="Xu Z."/>
            <person name="Masuda Y."/>
            <person name="Itoh H."/>
            <person name="Senoo K."/>
        </authorList>
    </citation>
    <scope>NUCLEOTIDE SEQUENCE [LARGE SCALE GENOMIC DNA]</scope>
    <source>
        <strain evidence="2 3">DSM 13688</strain>
    </source>
</reference>
<dbReference type="Proteomes" id="UP000784128">
    <property type="component" value="Unassembled WGS sequence"/>
</dbReference>
<keyword evidence="1" id="KW-0812">Transmembrane</keyword>
<feature type="transmembrane region" description="Helical" evidence="1">
    <location>
        <begin position="48"/>
        <end position="69"/>
    </location>
</feature>
<accession>A0ABS5UAE4</accession>
<organism evidence="2 3">
    <name type="scientific">Pelotalea chapellei</name>
    <dbReference type="NCBI Taxonomy" id="44671"/>
    <lineage>
        <taxon>Bacteria</taxon>
        <taxon>Pseudomonadati</taxon>
        <taxon>Thermodesulfobacteriota</taxon>
        <taxon>Desulfuromonadia</taxon>
        <taxon>Geobacterales</taxon>
        <taxon>Geobacteraceae</taxon>
        <taxon>Pelotalea</taxon>
    </lineage>
</organism>
<dbReference type="EMBL" id="JAHDYS010000011">
    <property type="protein sequence ID" value="MBT1072656.1"/>
    <property type="molecule type" value="Genomic_DNA"/>
</dbReference>
<proteinExistence type="predicted"/>
<keyword evidence="3" id="KW-1185">Reference proteome</keyword>
<keyword evidence="1" id="KW-0472">Membrane</keyword>
<feature type="transmembrane region" description="Helical" evidence="1">
    <location>
        <begin position="89"/>
        <end position="107"/>
    </location>
</feature>
<protein>
    <submittedName>
        <fullName evidence="2">Uncharacterized protein</fullName>
    </submittedName>
</protein>
<keyword evidence="1" id="KW-1133">Transmembrane helix</keyword>
<gene>
    <name evidence="2" type="ORF">KJB30_12730</name>
</gene>
<comment type="caution">
    <text evidence="2">The sequence shown here is derived from an EMBL/GenBank/DDBJ whole genome shotgun (WGS) entry which is preliminary data.</text>
</comment>
<name>A0ABS5UAE4_9BACT</name>